<evidence type="ECO:0000256" key="4">
    <source>
        <dbReference type="SAM" id="MobiDB-lite"/>
    </source>
</evidence>
<keyword evidence="3" id="KW-0808">Transferase</keyword>
<sequence>MRYILSKFPRFIVPFLIFLFGILLSLIYRIPNKQEKIKEKMNEKIELNSNYSKEEKKANEKSSENLFDTKKDQEKEGKKPKICILMVDDRKLKYNNYKDKNRDIPYHSLSVYNNYLYAQRYGYDFLRMDISDMKNNPEYFPSQFHEPSLIPRAPHWNKLPSLYYLMTKLDYDIVMYLDSDAIFFEFEKSIEDFISENAKNTENISLIVTRDIDSSKDYVNTGVMIFFNNDFTIQMLIDWYNMPLNHPELEFCINQWGYDQSALGRFMYNKDPWKQRILILSLYTMNSNYGKFVRHFWGGFETERRADLRNCVLINICQNSHLAYYDDILNLNLDPTVYLFDYVTYRRMILDSRKKKVE</sequence>
<name>A0A9Q0LBF7_ANAIG</name>
<evidence type="ECO:0000256" key="1">
    <source>
        <dbReference type="ARBA" id="ARBA00005664"/>
    </source>
</evidence>
<evidence type="ECO:0000256" key="2">
    <source>
        <dbReference type="ARBA" id="ARBA00022676"/>
    </source>
</evidence>
<keyword evidence="5" id="KW-1133">Transmembrane helix</keyword>
<dbReference type="InterPro" id="IPR029044">
    <property type="entry name" value="Nucleotide-diphossugar_trans"/>
</dbReference>
<keyword evidence="2" id="KW-0328">Glycosyltransferase</keyword>
<keyword evidence="5" id="KW-0472">Membrane</keyword>
<dbReference type="Pfam" id="PF05637">
    <property type="entry name" value="Glyco_transf_34"/>
    <property type="match status" value="1"/>
</dbReference>
<evidence type="ECO:0000256" key="5">
    <source>
        <dbReference type="SAM" id="Phobius"/>
    </source>
</evidence>
<feature type="region of interest" description="Disordered" evidence="4">
    <location>
        <begin position="51"/>
        <end position="73"/>
    </location>
</feature>
<gene>
    <name evidence="6" type="ORF">M0811_12171</name>
</gene>
<dbReference type="EMBL" id="JAPDFW010000112">
    <property type="protein sequence ID" value="KAJ5068865.1"/>
    <property type="molecule type" value="Genomic_DNA"/>
</dbReference>
<dbReference type="GO" id="GO:0016757">
    <property type="term" value="F:glycosyltransferase activity"/>
    <property type="evidence" value="ECO:0007669"/>
    <property type="project" value="UniProtKB-KW"/>
</dbReference>
<dbReference type="AlphaFoldDB" id="A0A9Q0LBF7"/>
<keyword evidence="5" id="KW-0812">Transmembrane</keyword>
<dbReference type="PANTHER" id="PTHR31306:SF4">
    <property type="entry name" value="ALPHA-1,2-GALACTOSYLTRANSFERASE"/>
    <property type="match status" value="1"/>
</dbReference>
<comment type="similarity">
    <text evidence="1">Belongs to the glycosyltransferase 34 family.</text>
</comment>
<protein>
    <submittedName>
        <fullName evidence="6">Alpha-16-mannosyltransferase mnn11-related</fullName>
    </submittedName>
</protein>
<dbReference type="SUPFAM" id="SSF53448">
    <property type="entry name" value="Nucleotide-diphospho-sugar transferases"/>
    <property type="match status" value="1"/>
</dbReference>
<dbReference type="OrthoDB" id="3763672at2759"/>
<reference evidence="6" key="1">
    <citation type="submission" date="2022-10" db="EMBL/GenBank/DDBJ databases">
        <title>Novel sulphate-reducing endosymbionts in the free-living metamonad Anaeramoeba.</title>
        <authorList>
            <person name="Jerlstrom-Hultqvist J."/>
            <person name="Cepicka I."/>
            <person name="Gallot-Lavallee L."/>
            <person name="Salas-Leiva D."/>
            <person name="Curtis B.A."/>
            <person name="Zahonova K."/>
            <person name="Pipaliya S."/>
            <person name="Dacks J."/>
            <person name="Roger A.J."/>
        </authorList>
    </citation>
    <scope>NUCLEOTIDE SEQUENCE</scope>
    <source>
        <strain evidence="6">BMAN</strain>
    </source>
</reference>
<dbReference type="GO" id="GO:0006487">
    <property type="term" value="P:protein N-linked glycosylation"/>
    <property type="evidence" value="ECO:0007669"/>
    <property type="project" value="TreeGrafter"/>
</dbReference>
<evidence type="ECO:0000256" key="3">
    <source>
        <dbReference type="ARBA" id="ARBA00022679"/>
    </source>
</evidence>
<dbReference type="PANTHER" id="PTHR31306">
    <property type="entry name" value="ALPHA-1,6-MANNOSYLTRANSFERASE MNN11-RELATED"/>
    <property type="match status" value="1"/>
</dbReference>
<proteinExistence type="inferred from homology"/>
<dbReference type="Proteomes" id="UP001149090">
    <property type="component" value="Unassembled WGS sequence"/>
</dbReference>
<organism evidence="6 7">
    <name type="scientific">Anaeramoeba ignava</name>
    <name type="common">Anaerobic marine amoeba</name>
    <dbReference type="NCBI Taxonomy" id="1746090"/>
    <lineage>
        <taxon>Eukaryota</taxon>
        <taxon>Metamonada</taxon>
        <taxon>Anaeramoebidae</taxon>
        <taxon>Anaeramoeba</taxon>
    </lineage>
</organism>
<dbReference type="InterPro" id="IPR008630">
    <property type="entry name" value="Glyco_trans_34"/>
</dbReference>
<dbReference type="GO" id="GO:0000139">
    <property type="term" value="C:Golgi membrane"/>
    <property type="evidence" value="ECO:0007669"/>
    <property type="project" value="TreeGrafter"/>
</dbReference>
<feature type="transmembrane region" description="Helical" evidence="5">
    <location>
        <begin position="12"/>
        <end position="31"/>
    </location>
</feature>
<evidence type="ECO:0000313" key="7">
    <source>
        <dbReference type="Proteomes" id="UP001149090"/>
    </source>
</evidence>
<accession>A0A9Q0LBF7</accession>
<evidence type="ECO:0000313" key="6">
    <source>
        <dbReference type="EMBL" id="KAJ5068865.1"/>
    </source>
</evidence>
<comment type="caution">
    <text evidence="6">The sequence shown here is derived from an EMBL/GenBank/DDBJ whole genome shotgun (WGS) entry which is preliminary data.</text>
</comment>
<keyword evidence="7" id="KW-1185">Reference proteome</keyword>